<dbReference type="Proteomes" id="UP001056120">
    <property type="component" value="Linkage Group LG14"/>
</dbReference>
<evidence type="ECO:0000313" key="1">
    <source>
        <dbReference type="EMBL" id="KAI3784096.1"/>
    </source>
</evidence>
<evidence type="ECO:0000313" key="2">
    <source>
        <dbReference type="Proteomes" id="UP001056120"/>
    </source>
</evidence>
<dbReference type="EMBL" id="CM042031">
    <property type="protein sequence ID" value="KAI3784096.1"/>
    <property type="molecule type" value="Genomic_DNA"/>
</dbReference>
<sequence>MGPIDDGDVTGGLKKKTIGWGGDRWYMCMVTFTSIPSVLFLHLRLFSSSEQNPPDLRSHHRLLHTAAASTPSFLSTGQSAS</sequence>
<protein>
    <submittedName>
        <fullName evidence="1">Uncharacterized protein</fullName>
    </submittedName>
</protein>
<gene>
    <name evidence="1" type="ORF">L1987_43188</name>
</gene>
<proteinExistence type="predicted"/>
<accession>A0ACB9GLZ0</accession>
<reference evidence="1 2" key="2">
    <citation type="journal article" date="2022" name="Mol. Ecol. Resour.">
        <title>The genomes of chicory, endive, great burdock and yacon provide insights into Asteraceae paleo-polyploidization history and plant inulin production.</title>
        <authorList>
            <person name="Fan W."/>
            <person name="Wang S."/>
            <person name="Wang H."/>
            <person name="Wang A."/>
            <person name="Jiang F."/>
            <person name="Liu H."/>
            <person name="Zhao H."/>
            <person name="Xu D."/>
            <person name="Zhang Y."/>
        </authorList>
    </citation>
    <scope>NUCLEOTIDE SEQUENCE [LARGE SCALE GENOMIC DNA]</scope>
    <source>
        <strain evidence="2">cv. Yunnan</strain>
        <tissue evidence="1">Leaves</tissue>
    </source>
</reference>
<comment type="caution">
    <text evidence="1">The sequence shown here is derived from an EMBL/GenBank/DDBJ whole genome shotgun (WGS) entry which is preliminary data.</text>
</comment>
<organism evidence="1 2">
    <name type="scientific">Smallanthus sonchifolius</name>
    <dbReference type="NCBI Taxonomy" id="185202"/>
    <lineage>
        <taxon>Eukaryota</taxon>
        <taxon>Viridiplantae</taxon>
        <taxon>Streptophyta</taxon>
        <taxon>Embryophyta</taxon>
        <taxon>Tracheophyta</taxon>
        <taxon>Spermatophyta</taxon>
        <taxon>Magnoliopsida</taxon>
        <taxon>eudicotyledons</taxon>
        <taxon>Gunneridae</taxon>
        <taxon>Pentapetalae</taxon>
        <taxon>asterids</taxon>
        <taxon>campanulids</taxon>
        <taxon>Asterales</taxon>
        <taxon>Asteraceae</taxon>
        <taxon>Asteroideae</taxon>
        <taxon>Heliantheae alliance</taxon>
        <taxon>Millerieae</taxon>
        <taxon>Smallanthus</taxon>
    </lineage>
</organism>
<keyword evidence="2" id="KW-1185">Reference proteome</keyword>
<name>A0ACB9GLZ0_9ASTR</name>
<reference evidence="2" key="1">
    <citation type="journal article" date="2022" name="Mol. Ecol. Resour.">
        <title>The genomes of chicory, endive, great burdock and yacon provide insights into Asteraceae palaeo-polyploidization history and plant inulin production.</title>
        <authorList>
            <person name="Fan W."/>
            <person name="Wang S."/>
            <person name="Wang H."/>
            <person name="Wang A."/>
            <person name="Jiang F."/>
            <person name="Liu H."/>
            <person name="Zhao H."/>
            <person name="Xu D."/>
            <person name="Zhang Y."/>
        </authorList>
    </citation>
    <scope>NUCLEOTIDE SEQUENCE [LARGE SCALE GENOMIC DNA]</scope>
    <source>
        <strain evidence="2">cv. Yunnan</strain>
    </source>
</reference>